<evidence type="ECO:0000256" key="3">
    <source>
        <dbReference type="SAM" id="SignalP"/>
    </source>
</evidence>
<dbReference type="Pfam" id="PF00652">
    <property type="entry name" value="Ricin_B_lectin"/>
    <property type="match status" value="1"/>
</dbReference>
<evidence type="ECO:0000256" key="2">
    <source>
        <dbReference type="ARBA" id="ARBA00022729"/>
    </source>
</evidence>
<dbReference type="PROSITE" id="PS51762">
    <property type="entry name" value="GH16_2"/>
    <property type="match status" value="1"/>
</dbReference>
<feature type="domain" description="GH16" evidence="4">
    <location>
        <begin position="16"/>
        <end position="271"/>
    </location>
</feature>
<reference evidence="5 6" key="1">
    <citation type="submission" date="2020-04" db="EMBL/GenBank/DDBJ databases">
        <title>A Flavivirga sp. nov.</title>
        <authorList>
            <person name="Sun X."/>
        </authorList>
    </citation>
    <scope>NUCLEOTIDE SEQUENCE [LARGE SCALE GENOMIC DNA]</scope>
    <source>
        <strain evidence="5 6">Y03</strain>
    </source>
</reference>
<dbReference type="SUPFAM" id="SSF49899">
    <property type="entry name" value="Concanavalin A-like lectins/glucanases"/>
    <property type="match status" value="1"/>
</dbReference>
<dbReference type="CDD" id="cd00161">
    <property type="entry name" value="beta-trefoil_Ricin-like"/>
    <property type="match status" value="1"/>
</dbReference>
<dbReference type="SUPFAM" id="SSF50370">
    <property type="entry name" value="Ricin B-like lectins"/>
    <property type="match status" value="1"/>
</dbReference>
<protein>
    <submittedName>
        <fullName evidence="5">T9SS type A sorting domain-containing protein</fullName>
    </submittedName>
</protein>
<dbReference type="Proteomes" id="UP000746690">
    <property type="component" value="Unassembled WGS sequence"/>
</dbReference>
<dbReference type="Gene3D" id="2.80.10.50">
    <property type="match status" value="1"/>
</dbReference>
<proteinExistence type="inferred from homology"/>
<gene>
    <name evidence="5" type="ORF">HHX25_14880</name>
</gene>
<evidence type="ECO:0000256" key="1">
    <source>
        <dbReference type="ARBA" id="ARBA00006865"/>
    </source>
</evidence>
<evidence type="ECO:0000313" key="6">
    <source>
        <dbReference type="Proteomes" id="UP000746690"/>
    </source>
</evidence>
<comment type="caution">
    <text evidence="5">The sequence shown here is derived from an EMBL/GenBank/DDBJ whole genome shotgun (WGS) entry which is preliminary data.</text>
</comment>
<evidence type="ECO:0000313" key="5">
    <source>
        <dbReference type="EMBL" id="NMH88796.1"/>
    </source>
</evidence>
<dbReference type="Pfam" id="PF18962">
    <property type="entry name" value="Por_Secre_tail"/>
    <property type="match status" value="1"/>
</dbReference>
<name>A0ABX1RYY7_9FLAO</name>
<keyword evidence="2 3" id="KW-0732">Signal</keyword>
<dbReference type="InterPro" id="IPR000772">
    <property type="entry name" value="Ricin_B_lectin"/>
</dbReference>
<feature type="chain" id="PRO_5047347392" evidence="3">
    <location>
        <begin position="21"/>
        <end position="518"/>
    </location>
</feature>
<sequence>MKKTKLSLLLTIMVLTSVIAQPTPPAGKKWVAVPQLTDGVNGEWTSSKWFKPLWNYGEPVQMAAENAQFTNGELRIKATLTGGTRWFKTSRVQSHAQIKYPMYTEARIKTAHISAYNTFWMNNGDINNRDEIDIIENNSKPSCGCQPDFPWTMNSQYFHVINGDVKRAKGNFDNRNLPNGTPGKGVKWNEQFHVVGVWWKDARNIQFYLNGQPAGSVVSARDFTRNLNLIFDLWTNEASWLGGLALRSDLNNNAINTMRIDWVKTWKLENDTGGGSSNIVTMRKGNSTGFSIDGNNGGANNQNVYLWATNSNNVNQQWEEINRGNGFYSYKKRNTNFCLDGGNGGANGQNVKLWTCSNNNQNQHWKKVNLGGGKFRLEKRNAPGYSIDGGNGGANLQNVYLWASNNNNANQHWLFGGSSAKSSRKSPSAESSIEDIDYTENQSFVLYPNPAFNKITLEGIGNSTSEAIIYNLMGYQVKKVKISKKANIIDVSTLASGIYLVKTKQKNGKSISAKFIKK</sequence>
<dbReference type="InterPro" id="IPR026444">
    <property type="entry name" value="Secre_tail"/>
</dbReference>
<comment type="similarity">
    <text evidence="1">Belongs to the glycosyl hydrolase 16 family.</text>
</comment>
<dbReference type="RefSeq" id="WP_169675138.1">
    <property type="nucleotide sequence ID" value="NZ_JABBHF010000008.1"/>
</dbReference>
<dbReference type="PROSITE" id="PS50231">
    <property type="entry name" value="RICIN_B_LECTIN"/>
    <property type="match status" value="1"/>
</dbReference>
<dbReference type="NCBIfam" id="TIGR04183">
    <property type="entry name" value="Por_Secre_tail"/>
    <property type="match status" value="1"/>
</dbReference>
<accession>A0ABX1RYY7</accession>
<dbReference type="InterPro" id="IPR013320">
    <property type="entry name" value="ConA-like_dom_sf"/>
</dbReference>
<evidence type="ECO:0000259" key="4">
    <source>
        <dbReference type="PROSITE" id="PS51762"/>
    </source>
</evidence>
<keyword evidence="6" id="KW-1185">Reference proteome</keyword>
<dbReference type="EMBL" id="JABBHF010000008">
    <property type="protein sequence ID" value="NMH88796.1"/>
    <property type="molecule type" value="Genomic_DNA"/>
</dbReference>
<dbReference type="Gene3D" id="2.60.120.200">
    <property type="match status" value="1"/>
</dbReference>
<feature type="signal peptide" evidence="3">
    <location>
        <begin position="1"/>
        <end position="20"/>
    </location>
</feature>
<dbReference type="InterPro" id="IPR035992">
    <property type="entry name" value="Ricin_B-like_lectins"/>
</dbReference>
<dbReference type="InterPro" id="IPR000757">
    <property type="entry name" value="Beta-glucanase-like"/>
</dbReference>
<organism evidence="5 6">
    <name type="scientific">Flavivirga algicola</name>
    <dbReference type="NCBI Taxonomy" id="2729136"/>
    <lineage>
        <taxon>Bacteria</taxon>
        <taxon>Pseudomonadati</taxon>
        <taxon>Bacteroidota</taxon>
        <taxon>Flavobacteriia</taxon>
        <taxon>Flavobacteriales</taxon>
        <taxon>Flavobacteriaceae</taxon>
        <taxon>Flavivirga</taxon>
    </lineage>
</organism>